<dbReference type="PANTHER" id="PTHR14495:SF2">
    <property type="entry name" value="SHIELDIN COMPLEX SUBUNIT 2"/>
    <property type="match status" value="1"/>
</dbReference>
<feature type="domain" description="Shieldin complex subunit 2 first OB fold" evidence="3">
    <location>
        <begin position="427"/>
        <end position="561"/>
    </location>
</feature>
<dbReference type="Pfam" id="PF22779">
    <property type="entry name" value="OB_SHLD2_2nd"/>
    <property type="match status" value="1"/>
</dbReference>
<reference evidence="5" key="1">
    <citation type="submission" date="2025-08" db="UniProtKB">
        <authorList>
            <consortium name="Ensembl"/>
        </authorList>
    </citation>
    <scope>IDENTIFICATION</scope>
</reference>
<dbReference type="InterPro" id="IPR053944">
    <property type="entry name" value="SHLD2_OB2"/>
</dbReference>
<dbReference type="GO" id="GO:0035861">
    <property type="term" value="C:site of double-strand break"/>
    <property type="evidence" value="ECO:0007669"/>
    <property type="project" value="TreeGrafter"/>
</dbReference>
<evidence type="ECO:0000313" key="5">
    <source>
        <dbReference type="Ensembl" id="ENSNVIP00000031875.1"/>
    </source>
</evidence>
<sequence>MSGGSQVHIFWGAPVGPLNMTISPEPPSLRSTENRWKKIQLLYNQHSLHLRDENCIHGTLEDHPVLEAKGPPHLPNARFLTNSTSEPVHVNEASLHCMSETQPIKSQEGPPLGMREKTSPDVQICRFKGKVQHLTEEEKFPKLLSENKKITDEEHKDQANTCGRNFRKNFYQLDHKCALDLVCNVEQISTRPGAKEAKCVPTEGWHHEALSQGLEIFSSDTEDKPRSEAVGKVSTDTEFLSIMTSSQVAFFSQRKSKGHNIINKGPVSMESKPKASPREARMLEDDPTGPNEDFAGGCESEQNQAHSLELFSPICPETKSSGTPMESDKGLKEDTGSQALSNFEDKLLPSAVHIESYSSGMLCSQQNGFHKSPVKRSWTFPKLKEDKLTHSRALSEVLPPSKKIKLVSDAGDPTAAMDQRNVSTLKGIKKTSLIKNCDSKSQKYNCLVLVLSPCHVKEISIKSGPNSGSKVPLGIIVVTDQSRIQKKVSLWRAAAFWALTVFPGDIILLTDVTVHENHWIGETVLQSTFTSQLLNLGSYSSVQSEEFSNIVNDAVLRDLLAYVSSKHSYLRDLPQRQPQKMNSIEFVDLEQLQPDILVHAVLKVVDITVLTEALYSYRGQKQRKVMLTVEQVQGQHYVLVLWGPGAAWYPQLQRKKGVVLIKAQISELVIPVPAAQKIALCARSSLKSIFSSLPDIVYTGCAKCGLELETDKNKIYKQCYGCLPFTMKKLYYRPAIMTVADGIHEVCIHVGSKLMEKILFNISPDWLNRVIAPPSEVTFRAVAADLLHSLLAGGGAPCVLKLHSLFVLDENSCPLQREFSLLDLYPDSGEPGPSALL</sequence>
<dbReference type="AlphaFoldDB" id="A0A8C7C594"/>
<evidence type="ECO:0000259" key="3">
    <source>
        <dbReference type="Pfam" id="PF21669"/>
    </source>
</evidence>
<evidence type="ECO:0000259" key="2">
    <source>
        <dbReference type="Pfam" id="PF15793"/>
    </source>
</evidence>
<feature type="domain" description="Shieldin complex subunit 2 C-terminal" evidence="2">
    <location>
        <begin position="662"/>
        <end position="825"/>
    </location>
</feature>
<dbReference type="Proteomes" id="UP000694425">
    <property type="component" value="Unplaced"/>
</dbReference>
<accession>A0A8C7C594</accession>
<name>A0A8C7C594_NEOVI</name>
<dbReference type="GO" id="GO:0010569">
    <property type="term" value="P:regulation of double-strand break repair via homologous recombination"/>
    <property type="evidence" value="ECO:0007669"/>
    <property type="project" value="TreeGrafter"/>
</dbReference>
<dbReference type="InterPro" id="IPR029715">
    <property type="entry name" value="FAM35A"/>
</dbReference>
<dbReference type="PANTHER" id="PTHR14495">
    <property type="entry name" value="SHIELDIN COMPLEX SUBUNIT 2"/>
    <property type="match status" value="1"/>
</dbReference>
<feature type="compositionally biased region" description="Basic and acidic residues" evidence="1">
    <location>
        <begin position="271"/>
        <end position="284"/>
    </location>
</feature>
<dbReference type="Pfam" id="PF21669">
    <property type="entry name" value="SHLD2_OB1"/>
    <property type="match status" value="1"/>
</dbReference>
<protein>
    <submittedName>
        <fullName evidence="5">Shieldin complex subunit 2</fullName>
    </submittedName>
</protein>
<dbReference type="InterPro" id="IPR049507">
    <property type="entry name" value="SHLD2_OB1"/>
</dbReference>
<dbReference type="GO" id="GO:0005634">
    <property type="term" value="C:nucleus"/>
    <property type="evidence" value="ECO:0007669"/>
    <property type="project" value="TreeGrafter"/>
</dbReference>
<reference evidence="5" key="2">
    <citation type="submission" date="2025-09" db="UniProtKB">
        <authorList>
            <consortium name="Ensembl"/>
        </authorList>
    </citation>
    <scope>IDENTIFICATION</scope>
</reference>
<evidence type="ECO:0000259" key="4">
    <source>
        <dbReference type="Pfam" id="PF22779"/>
    </source>
</evidence>
<feature type="region of interest" description="Disordered" evidence="1">
    <location>
        <begin position="259"/>
        <end position="298"/>
    </location>
</feature>
<dbReference type="Ensembl" id="ENSNVIT00000036946.1">
    <property type="protein sequence ID" value="ENSNVIP00000031875.1"/>
    <property type="gene ID" value="ENSNVIG00000024540.1"/>
</dbReference>
<organism evidence="5 6">
    <name type="scientific">Neovison vison</name>
    <name type="common">American mink</name>
    <name type="synonym">Mustela vison</name>
    <dbReference type="NCBI Taxonomy" id="452646"/>
    <lineage>
        <taxon>Eukaryota</taxon>
        <taxon>Metazoa</taxon>
        <taxon>Chordata</taxon>
        <taxon>Craniata</taxon>
        <taxon>Vertebrata</taxon>
        <taxon>Euteleostomi</taxon>
        <taxon>Mammalia</taxon>
        <taxon>Eutheria</taxon>
        <taxon>Laurasiatheria</taxon>
        <taxon>Carnivora</taxon>
        <taxon>Caniformia</taxon>
        <taxon>Musteloidea</taxon>
        <taxon>Mustelidae</taxon>
        <taxon>Mustelinae</taxon>
        <taxon>Neogale</taxon>
    </lineage>
</organism>
<proteinExistence type="predicted"/>
<evidence type="ECO:0000256" key="1">
    <source>
        <dbReference type="SAM" id="MobiDB-lite"/>
    </source>
</evidence>
<keyword evidence="6" id="KW-1185">Reference proteome</keyword>
<feature type="domain" description="Shieldin complex subunit 2 second OB fold" evidence="4">
    <location>
        <begin position="593"/>
        <end position="659"/>
    </location>
</feature>
<feature type="region of interest" description="Disordered" evidence="1">
    <location>
        <begin position="314"/>
        <end position="334"/>
    </location>
</feature>
<dbReference type="InterPro" id="IPR031589">
    <property type="entry name" value="SHLD2_C"/>
</dbReference>
<evidence type="ECO:0000313" key="6">
    <source>
        <dbReference type="Proteomes" id="UP000694425"/>
    </source>
</evidence>
<dbReference type="Pfam" id="PF15793">
    <property type="entry name" value="SHLD2_C"/>
    <property type="match status" value="1"/>
</dbReference>
<dbReference type="GeneTree" id="ENSGT00390000003133"/>